<feature type="region of interest" description="Disordered" evidence="1">
    <location>
        <begin position="240"/>
        <end position="266"/>
    </location>
</feature>
<evidence type="ECO:0000313" key="3">
    <source>
        <dbReference type="Proteomes" id="UP000601435"/>
    </source>
</evidence>
<gene>
    <name evidence="2" type="ORF">SNEC2469_LOCUS22766</name>
</gene>
<name>A0A812YGR2_9DINO</name>
<reference evidence="2" key="1">
    <citation type="submission" date="2021-02" db="EMBL/GenBank/DDBJ databases">
        <authorList>
            <person name="Dougan E. K."/>
            <person name="Rhodes N."/>
            <person name="Thang M."/>
            <person name="Chan C."/>
        </authorList>
    </citation>
    <scope>NUCLEOTIDE SEQUENCE</scope>
</reference>
<dbReference type="OrthoDB" id="439197at2759"/>
<feature type="compositionally biased region" description="Pro residues" evidence="1">
    <location>
        <begin position="1"/>
        <end position="11"/>
    </location>
</feature>
<proteinExistence type="predicted"/>
<comment type="caution">
    <text evidence="2">The sequence shown here is derived from an EMBL/GenBank/DDBJ whole genome shotgun (WGS) entry which is preliminary data.</text>
</comment>
<feature type="compositionally biased region" description="Basic and acidic residues" evidence="1">
    <location>
        <begin position="257"/>
        <end position="266"/>
    </location>
</feature>
<accession>A0A812YGR2</accession>
<sequence length="266" mass="29636">ASPSQTPPPPAARAAPARPTSAKPSAKPSQESVQAGFAQNDRELRRKNEKEPAGTVDAGSDSSSEGEDAEAYKKLYNRMEAKLRRMCTVKQTGKCDADKSLLKQWKEKGHSRTQLVKLMIEADGHRELFNHKLKLYRKTEQFRNCSTKGGYYSEVQGEEDCQVLRRTWTDTVPLLECSTVTVPLPVTALLRTNKYDTTETEYWVDYRTEGVRGVNEVDGMEETGTGLTDGFVAPELDECPMPSNPQPEDLPLGLHMEQGKKAELLS</sequence>
<feature type="region of interest" description="Disordered" evidence="1">
    <location>
        <begin position="1"/>
        <end position="69"/>
    </location>
</feature>
<feature type="compositionally biased region" description="Low complexity" evidence="1">
    <location>
        <begin position="12"/>
        <end position="30"/>
    </location>
</feature>
<evidence type="ECO:0000313" key="2">
    <source>
        <dbReference type="EMBL" id="CAE7777642.1"/>
    </source>
</evidence>
<feature type="non-terminal residue" evidence="2">
    <location>
        <position position="266"/>
    </location>
</feature>
<evidence type="ECO:0000256" key="1">
    <source>
        <dbReference type="SAM" id="MobiDB-lite"/>
    </source>
</evidence>
<protein>
    <submittedName>
        <fullName evidence="2">Uncharacterized protein</fullName>
    </submittedName>
</protein>
<keyword evidence="3" id="KW-1185">Reference proteome</keyword>
<dbReference type="AlphaFoldDB" id="A0A812YGR2"/>
<dbReference type="EMBL" id="CAJNJA010041763">
    <property type="protein sequence ID" value="CAE7777642.1"/>
    <property type="molecule type" value="Genomic_DNA"/>
</dbReference>
<organism evidence="2 3">
    <name type="scientific">Symbiodinium necroappetens</name>
    <dbReference type="NCBI Taxonomy" id="1628268"/>
    <lineage>
        <taxon>Eukaryota</taxon>
        <taxon>Sar</taxon>
        <taxon>Alveolata</taxon>
        <taxon>Dinophyceae</taxon>
        <taxon>Suessiales</taxon>
        <taxon>Symbiodiniaceae</taxon>
        <taxon>Symbiodinium</taxon>
    </lineage>
</organism>
<feature type="compositionally biased region" description="Basic and acidic residues" evidence="1">
    <location>
        <begin position="40"/>
        <end position="52"/>
    </location>
</feature>
<dbReference type="Proteomes" id="UP000601435">
    <property type="component" value="Unassembled WGS sequence"/>
</dbReference>